<dbReference type="Gene3D" id="2.10.270.10">
    <property type="entry name" value="Cholin Binding"/>
    <property type="match status" value="1"/>
</dbReference>
<evidence type="ECO:0000313" key="2">
    <source>
        <dbReference type="EMBL" id="CUN05863.1"/>
    </source>
</evidence>
<dbReference type="Gene3D" id="2.40.440.10">
    <property type="entry name" value="L,D-transpeptidase catalytic domain-like"/>
    <property type="match status" value="1"/>
</dbReference>
<accession>A0A173TSR0</accession>
<evidence type="ECO:0008006" key="8">
    <source>
        <dbReference type="Google" id="ProtNLM"/>
    </source>
</evidence>
<evidence type="ECO:0000313" key="3">
    <source>
        <dbReference type="EMBL" id="RGZ85423.1"/>
    </source>
</evidence>
<dbReference type="EMBL" id="QSEP01000008">
    <property type="protein sequence ID" value="RGZ85423.1"/>
    <property type="molecule type" value="Genomic_DNA"/>
</dbReference>
<proteinExistence type="predicted"/>
<dbReference type="GO" id="GO:0009252">
    <property type="term" value="P:peptidoglycan biosynthetic process"/>
    <property type="evidence" value="ECO:0007669"/>
    <property type="project" value="UniProtKB-UniPathway"/>
</dbReference>
<evidence type="ECO:0000256" key="1">
    <source>
        <dbReference type="SAM" id="MobiDB-lite"/>
    </source>
</evidence>
<evidence type="ECO:0000313" key="6">
    <source>
        <dbReference type="Proteomes" id="UP000283700"/>
    </source>
</evidence>
<dbReference type="EMBL" id="QRQO01000005">
    <property type="protein sequence ID" value="RHN16536.1"/>
    <property type="molecule type" value="Genomic_DNA"/>
</dbReference>
<dbReference type="EMBL" id="CYYC01000023">
    <property type="protein sequence ID" value="CUN05863.1"/>
    <property type="molecule type" value="Genomic_DNA"/>
</dbReference>
<evidence type="ECO:0000313" key="4">
    <source>
        <dbReference type="EMBL" id="RHN16536.1"/>
    </source>
</evidence>
<evidence type="ECO:0000313" key="5">
    <source>
        <dbReference type="Proteomes" id="UP000095390"/>
    </source>
</evidence>
<organism evidence="2 5">
    <name type="scientific">Anaerobutyricum hallii</name>
    <dbReference type="NCBI Taxonomy" id="39488"/>
    <lineage>
        <taxon>Bacteria</taxon>
        <taxon>Bacillati</taxon>
        <taxon>Bacillota</taxon>
        <taxon>Clostridia</taxon>
        <taxon>Lachnospirales</taxon>
        <taxon>Lachnospiraceae</taxon>
        <taxon>Anaerobutyricum</taxon>
    </lineage>
</organism>
<protein>
    <recommendedName>
        <fullName evidence="8">L,D-transpeptidase catalytic domain</fullName>
    </recommendedName>
</protein>
<dbReference type="AlphaFoldDB" id="A0A173TSR0"/>
<evidence type="ECO:0000313" key="7">
    <source>
        <dbReference type="Proteomes" id="UP000286561"/>
    </source>
</evidence>
<reference evidence="6 7" key="2">
    <citation type="submission" date="2018-08" db="EMBL/GenBank/DDBJ databases">
        <title>A genome reference for cultivated species of the human gut microbiota.</title>
        <authorList>
            <person name="Zou Y."/>
            <person name="Xue W."/>
            <person name="Luo G."/>
        </authorList>
    </citation>
    <scope>NUCLEOTIDE SEQUENCE [LARGE SCALE GENOMIC DNA]</scope>
    <source>
        <strain evidence="4 6">AF31-17AC</strain>
        <strain evidence="3 7">AM48-23BH</strain>
    </source>
</reference>
<dbReference type="OrthoDB" id="177750at2"/>
<name>A0A173TSR0_9FIRM</name>
<gene>
    <name evidence="3" type="ORF">DW972_03175</name>
    <name evidence="4" type="ORF">DWZ29_03000</name>
    <name evidence="2" type="ORF">ERS852578_01919</name>
</gene>
<dbReference type="Proteomes" id="UP000095390">
    <property type="component" value="Unassembled WGS sequence"/>
</dbReference>
<dbReference type="SUPFAM" id="SSF141523">
    <property type="entry name" value="L,D-transpeptidase catalytic domain-like"/>
    <property type="match status" value="1"/>
</dbReference>
<sequence length="306" mass="35294">MKKFIRQLTIFSLIFIMTFGVGFSSQKGINVQAATTQTTTTNDGKLRKNGVLFTGISDNKYYKRGVFTKYTGWKNWKGNRYYLKKGKAVTGWKYLRDYSGSRTKYKYYFKKNGRLSKDLFKTFGSSYKKKRMKLELNLVTHNITFLLYDGKTNKYDIPAKTVVCSTARDGRSTYVGNHYLSKGTARSWFIYKKSNPWHYYQWGVFVKGTRSWIHSEMYRGTSNKKLIASTYNGLGTNQTTACIRVQAGNAKLIYDIAKTNRYSIPIRIYRSSNKGPFGKITLNDTTGKIPGNQNYDPTDPAFKNKR</sequence>
<reference evidence="2 5" key="1">
    <citation type="submission" date="2015-09" db="EMBL/GenBank/DDBJ databases">
        <authorList>
            <consortium name="Pathogen Informatics"/>
        </authorList>
    </citation>
    <scope>NUCLEOTIDE SEQUENCE [LARGE SCALE GENOMIC DNA]</scope>
    <source>
        <strain evidence="2 5">2789STDY5834966</strain>
    </source>
</reference>
<feature type="compositionally biased region" description="Polar residues" evidence="1">
    <location>
        <begin position="282"/>
        <end position="296"/>
    </location>
</feature>
<dbReference type="RefSeq" id="WP_022170323.1">
    <property type="nucleotide sequence ID" value="NZ_CAKXER010000010.1"/>
</dbReference>
<dbReference type="UniPathway" id="UPA00219"/>
<dbReference type="SUPFAM" id="SSF69360">
    <property type="entry name" value="Cell wall binding repeat"/>
    <property type="match status" value="1"/>
</dbReference>
<dbReference type="Proteomes" id="UP000286561">
    <property type="component" value="Unassembled WGS sequence"/>
</dbReference>
<feature type="region of interest" description="Disordered" evidence="1">
    <location>
        <begin position="282"/>
        <end position="306"/>
    </location>
</feature>
<dbReference type="Proteomes" id="UP000283700">
    <property type="component" value="Unassembled WGS sequence"/>
</dbReference>
<dbReference type="InterPro" id="IPR038063">
    <property type="entry name" value="Transpep_catalytic_dom"/>
</dbReference>